<comment type="caution">
    <text evidence="3">The sequence shown here is derived from an EMBL/GenBank/DDBJ whole genome shotgun (WGS) entry which is preliminary data.</text>
</comment>
<feature type="transmembrane region" description="Helical" evidence="2">
    <location>
        <begin position="354"/>
        <end position="374"/>
    </location>
</feature>
<feature type="transmembrane region" description="Helical" evidence="2">
    <location>
        <begin position="413"/>
        <end position="436"/>
    </location>
</feature>
<feature type="compositionally biased region" description="Gly residues" evidence="1">
    <location>
        <begin position="607"/>
        <end position="633"/>
    </location>
</feature>
<evidence type="ECO:0008006" key="5">
    <source>
        <dbReference type="Google" id="ProtNLM"/>
    </source>
</evidence>
<dbReference type="AlphaFoldDB" id="A0ABD6B192"/>
<reference evidence="3 4" key="1">
    <citation type="journal article" date="2019" name="Int. J. Syst. Evol. Microbiol.">
        <title>The Global Catalogue of Microorganisms (GCM) 10K type strain sequencing project: providing services to taxonomists for standard genome sequencing and annotation.</title>
        <authorList>
            <consortium name="The Broad Institute Genomics Platform"/>
            <consortium name="The Broad Institute Genome Sequencing Center for Infectious Disease"/>
            <person name="Wu L."/>
            <person name="Ma J."/>
        </authorList>
    </citation>
    <scope>NUCLEOTIDE SEQUENCE [LARGE SCALE GENOMIC DNA]</scope>
    <source>
        <strain evidence="3 4">CGMCC 1.12563</strain>
    </source>
</reference>
<proteinExistence type="predicted"/>
<protein>
    <recommendedName>
        <fullName evidence="5">Dolichyl-phosphate-mannose-protein mannosyltransferase</fullName>
    </recommendedName>
</protein>
<evidence type="ECO:0000313" key="4">
    <source>
        <dbReference type="Proteomes" id="UP001597187"/>
    </source>
</evidence>
<dbReference type="EMBL" id="JBHUDC010000011">
    <property type="protein sequence ID" value="MFD1515767.1"/>
    <property type="molecule type" value="Genomic_DNA"/>
</dbReference>
<keyword evidence="4" id="KW-1185">Reference proteome</keyword>
<feature type="transmembrane region" description="Helical" evidence="2">
    <location>
        <begin position="149"/>
        <end position="168"/>
    </location>
</feature>
<evidence type="ECO:0000313" key="3">
    <source>
        <dbReference type="EMBL" id="MFD1515767.1"/>
    </source>
</evidence>
<feature type="transmembrane region" description="Helical" evidence="2">
    <location>
        <begin position="386"/>
        <end position="407"/>
    </location>
</feature>
<evidence type="ECO:0000256" key="2">
    <source>
        <dbReference type="SAM" id="Phobius"/>
    </source>
</evidence>
<keyword evidence="2" id="KW-0472">Membrane</keyword>
<feature type="transmembrane region" description="Helical" evidence="2">
    <location>
        <begin position="71"/>
        <end position="91"/>
    </location>
</feature>
<dbReference type="Proteomes" id="UP001597187">
    <property type="component" value="Unassembled WGS sequence"/>
</dbReference>
<gene>
    <name evidence="3" type="ORF">ACFSBT_21005</name>
</gene>
<feature type="compositionally biased region" description="Gly residues" evidence="1">
    <location>
        <begin position="665"/>
        <end position="705"/>
    </location>
</feature>
<feature type="transmembrane region" description="Helical" evidence="2">
    <location>
        <begin position="255"/>
        <end position="274"/>
    </location>
</feature>
<feature type="transmembrane region" description="Helical" evidence="2">
    <location>
        <begin position="175"/>
        <end position="194"/>
    </location>
</feature>
<feature type="transmembrane region" description="Helical" evidence="2">
    <location>
        <begin position="228"/>
        <end position="249"/>
    </location>
</feature>
<feature type="transmembrane region" description="Helical" evidence="2">
    <location>
        <begin position="286"/>
        <end position="306"/>
    </location>
</feature>
<name>A0ABD6B192_9EURY</name>
<keyword evidence="2" id="KW-1133">Transmembrane helix</keyword>
<evidence type="ECO:0000256" key="1">
    <source>
        <dbReference type="SAM" id="MobiDB-lite"/>
    </source>
</evidence>
<accession>A0ABD6B192</accession>
<feature type="transmembrane region" description="Helical" evidence="2">
    <location>
        <begin position="40"/>
        <end position="64"/>
    </location>
</feature>
<sequence>MKYEDTRRRRRSKLLLIVGFLALTFAIVRAHLAPAQGYELSIYGATPATVWLGVAIALVVSVAVTALRPKGWLVPAALGLAIFATALVVFMPTVRGYFGYGQHDAMTHLGWARGIITGEMEAMDIFYPGGHSAVGLIHTITGISVPRSMMLLVQLLALGYLVFVPLIVRTLVDDLAGTAIAVFAACLLLPVTNISTYLDFHPYTMTTFFFTVILFLLFEYLSRHSRGLANGLTATGLLLLLSTTAAVLFHGQVALNVLILFATIALVQKLYRWLPGGSVFADARSLAMPTVLFGAFYVLWASRYQIVYTMFGKVYDAVAKYVEGQNSPGQGIQSQTDSASSIGVSIVELFMKLFFVKAVFVALGAILVLVALAGRLDDESGERNEAITYFAYGGLVLGPFFLAHFLGSISRYFFRHVGFAMVIATLLGIVMMHSFYRAVAGGKYERSVRTIGAVAILGALLLSLLVVFPSPYIYLSSSGVPQQMHDGYDTAFEYNETDMRWNGIRGAPGRYEDGLRGPSIFPWGEIDEQNLLADNLTTHSPYPYYFAVSEFDRQREIGAYRGATFSEEALNSITDEDDVSKVFSTGELTIYYVDSSNPPEQQDQGGDDGAAGEGTGGEDAGGGDAGEGEGGGDAQSTEAPSSGTSTPIPVVTPEPTATPAPTGGTDTGGDTGGGEAGDGTGGEAGDGTDGGTDAGAGNETGGDTGGETSTPTGGDTGGGTDTPTGGDTGGTQTGTGGNTSASVGFVVPPRVFG</sequence>
<feature type="compositionally biased region" description="Gly residues" evidence="1">
    <location>
        <begin position="714"/>
        <end position="737"/>
    </location>
</feature>
<feature type="region of interest" description="Disordered" evidence="1">
    <location>
        <begin position="593"/>
        <end position="753"/>
    </location>
</feature>
<feature type="transmembrane region" description="Helical" evidence="2">
    <location>
        <begin position="200"/>
        <end position="221"/>
    </location>
</feature>
<feature type="transmembrane region" description="Helical" evidence="2">
    <location>
        <begin position="448"/>
        <end position="468"/>
    </location>
</feature>
<feature type="compositionally biased region" description="Polar residues" evidence="1">
    <location>
        <begin position="636"/>
        <end position="647"/>
    </location>
</feature>
<organism evidence="3 4">
    <name type="scientific">Halomarina rubra</name>
    <dbReference type="NCBI Taxonomy" id="2071873"/>
    <lineage>
        <taxon>Archaea</taxon>
        <taxon>Methanobacteriati</taxon>
        <taxon>Methanobacteriota</taxon>
        <taxon>Stenosarchaea group</taxon>
        <taxon>Halobacteria</taxon>
        <taxon>Halobacteriales</taxon>
        <taxon>Natronomonadaceae</taxon>
        <taxon>Halomarina</taxon>
    </lineage>
</organism>
<dbReference type="RefSeq" id="WP_250875690.1">
    <property type="nucleotide sequence ID" value="NZ_JALXFV010000011.1"/>
</dbReference>
<keyword evidence="2" id="KW-0812">Transmembrane</keyword>